<evidence type="ECO:0000313" key="2">
    <source>
        <dbReference type="Ensembl" id="ENSAZOP00000014930.1"/>
    </source>
</evidence>
<dbReference type="Proteomes" id="UP000694549">
    <property type="component" value="Unplaced"/>
</dbReference>
<evidence type="ECO:0000256" key="1">
    <source>
        <dbReference type="SAM" id="MobiDB-lite"/>
    </source>
</evidence>
<reference evidence="2" key="1">
    <citation type="submission" date="2025-08" db="UniProtKB">
        <authorList>
            <consortium name="Ensembl"/>
        </authorList>
    </citation>
    <scope>IDENTIFICATION</scope>
</reference>
<feature type="compositionally biased region" description="Low complexity" evidence="1">
    <location>
        <begin position="46"/>
        <end position="56"/>
    </location>
</feature>
<organism evidence="2 3">
    <name type="scientific">Anas zonorhyncha</name>
    <name type="common">Eastern spot-billed duck</name>
    <dbReference type="NCBI Taxonomy" id="75864"/>
    <lineage>
        <taxon>Eukaryota</taxon>
        <taxon>Metazoa</taxon>
        <taxon>Chordata</taxon>
        <taxon>Craniata</taxon>
        <taxon>Vertebrata</taxon>
        <taxon>Euteleostomi</taxon>
        <taxon>Archelosauria</taxon>
        <taxon>Archosauria</taxon>
        <taxon>Dinosauria</taxon>
        <taxon>Saurischia</taxon>
        <taxon>Theropoda</taxon>
        <taxon>Coelurosauria</taxon>
        <taxon>Aves</taxon>
        <taxon>Neognathae</taxon>
        <taxon>Galloanserae</taxon>
        <taxon>Anseriformes</taxon>
        <taxon>Anatidae</taxon>
        <taxon>Anatinae</taxon>
        <taxon>Anas</taxon>
    </lineage>
</organism>
<sequence length="115" mass="12533">QLGQTAQDGNQRTGHKMLCVPCRETIPSQELSPREQIPSPLPSPPHTHLSSVTHPHSQPHLGSCRCPGWSRQQLHLGAQRVLLRGSESWGTHTLVPMSLLRGPCHVLPAVPLPSS</sequence>
<dbReference type="Ensembl" id="ENSAZOT00000016034.1">
    <property type="protein sequence ID" value="ENSAZOP00000014930.1"/>
    <property type="gene ID" value="ENSAZOG00000009659.1"/>
</dbReference>
<proteinExistence type="predicted"/>
<reference evidence="2" key="2">
    <citation type="submission" date="2025-09" db="UniProtKB">
        <authorList>
            <consortium name="Ensembl"/>
        </authorList>
    </citation>
    <scope>IDENTIFICATION</scope>
</reference>
<evidence type="ECO:0000313" key="3">
    <source>
        <dbReference type="Proteomes" id="UP000694549"/>
    </source>
</evidence>
<protein>
    <submittedName>
        <fullName evidence="2">Uncharacterized protein</fullName>
    </submittedName>
</protein>
<accession>A0A8B9UVH8</accession>
<keyword evidence="3" id="KW-1185">Reference proteome</keyword>
<name>A0A8B9UVH8_9AVES</name>
<feature type="region of interest" description="Disordered" evidence="1">
    <location>
        <begin position="25"/>
        <end position="62"/>
    </location>
</feature>
<dbReference type="AlphaFoldDB" id="A0A8B9UVH8"/>